<keyword evidence="2" id="KW-1185">Reference proteome</keyword>
<reference evidence="1 2" key="1">
    <citation type="submission" date="2019-08" db="EMBL/GenBank/DDBJ databases">
        <title>Pedobacter sp. nov., isolated from Han river, South Korea.</title>
        <authorList>
            <person name="Lee D.-H."/>
            <person name="Kim Y.-S."/>
            <person name="Hwang E.-M."/>
            <person name="Le Tran T.C."/>
            <person name="Cha C.-J."/>
        </authorList>
    </citation>
    <scope>NUCLEOTIDE SEQUENCE [LARGE SCALE GENOMIC DNA]</scope>
    <source>
        <strain evidence="1 2">CJ43</strain>
    </source>
</reference>
<proteinExistence type="predicted"/>
<sequence length="240" mass="27311">MLFVKGSLAQSIEAEGIVFDSDTKFRLTRVKISNRTTGTSIFNTTKGEFKLSVSTGDKITASLFGYKPDTLIFNPSRPTLIFNLKRLAIPLAEVLVQDSVLSARKRYEELRKQFSTLNRIGNNKDLLAFGNNGGVGLSVDALWSAFSREGKNARKLQEIMERDYVNNFIDERFTKALVTKTTGLRGGKLEVFMLNYRPSYFFVLGASEYDLISYIKIAYIRFLKYPYLEDLSYLEPIKIE</sequence>
<dbReference type="KEGG" id="pej:FYC62_13915"/>
<gene>
    <name evidence="1" type="ORF">FYC62_13915</name>
</gene>
<evidence type="ECO:0000313" key="2">
    <source>
        <dbReference type="Proteomes" id="UP000323653"/>
    </source>
</evidence>
<dbReference type="RefSeq" id="WP_149075370.1">
    <property type="nucleotide sequence ID" value="NZ_CP043329.1"/>
</dbReference>
<dbReference type="EMBL" id="CP043329">
    <property type="protein sequence ID" value="QEK52629.1"/>
    <property type="molecule type" value="Genomic_DNA"/>
</dbReference>
<evidence type="ECO:0008006" key="3">
    <source>
        <dbReference type="Google" id="ProtNLM"/>
    </source>
</evidence>
<dbReference type="AlphaFoldDB" id="A0A5C0VKH0"/>
<organism evidence="1 2">
    <name type="scientific">Pedobacter aquae</name>
    <dbReference type="NCBI Taxonomy" id="2605747"/>
    <lineage>
        <taxon>Bacteria</taxon>
        <taxon>Pseudomonadati</taxon>
        <taxon>Bacteroidota</taxon>
        <taxon>Sphingobacteriia</taxon>
        <taxon>Sphingobacteriales</taxon>
        <taxon>Sphingobacteriaceae</taxon>
        <taxon>Pedobacter</taxon>
    </lineage>
</organism>
<accession>A0A5C0VKH0</accession>
<evidence type="ECO:0000313" key="1">
    <source>
        <dbReference type="EMBL" id="QEK52629.1"/>
    </source>
</evidence>
<protein>
    <recommendedName>
        <fullName evidence="3">Carboxypeptidase-like protein</fullName>
    </recommendedName>
</protein>
<name>A0A5C0VKH0_9SPHI</name>
<dbReference type="Proteomes" id="UP000323653">
    <property type="component" value="Chromosome"/>
</dbReference>